<gene>
    <name evidence="1" type="ORF">NTEN_LOCUS8678</name>
</gene>
<dbReference type="Proteomes" id="UP000479000">
    <property type="component" value="Unassembled WGS sequence"/>
</dbReference>
<evidence type="ECO:0000313" key="2">
    <source>
        <dbReference type="Proteomes" id="UP000479000"/>
    </source>
</evidence>
<accession>A0A6H5GLK1</accession>
<reference evidence="1 2" key="1">
    <citation type="submission" date="2020-02" db="EMBL/GenBank/DDBJ databases">
        <authorList>
            <person name="Ferguson B K."/>
        </authorList>
    </citation>
    <scope>NUCLEOTIDE SEQUENCE [LARGE SCALE GENOMIC DNA]</scope>
</reference>
<dbReference type="AlphaFoldDB" id="A0A6H5GLK1"/>
<dbReference type="EMBL" id="CADCXU010013221">
    <property type="protein sequence ID" value="CAB0002965.1"/>
    <property type="molecule type" value="Genomic_DNA"/>
</dbReference>
<evidence type="ECO:0000313" key="1">
    <source>
        <dbReference type="EMBL" id="CAB0002965.1"/>
    </source>
</evidence>
<name>A0A6H5GLK1_9HEMI</name>
<keyword evidence="2" id="KW-1185">Reference proteome</keyword>
<proteinExistence type="predicted"/>
<protein>
    <submittedName>
        <fullName evidence="1">Uncharacterized protein</fullName>
    </submittedName>
</protein>
<organism evidence="1 2">
    <name type="scientific">Nesidiocoris tenuis</name>
    <dbReference type="NCBI Taxonomy" id="355587"/>
    <lineage>
        <taxon>Eukaryota</taxon>
        <taxon>Metazoa</taxon>
        <taxon>Ecdysozoa</taxon>
        <taxon>Arthropoda</taxon>
        <taxon>Hexapoda</taxon>
        <taxon>Insecta</taxon>
        <taxon>Pterygota</taxon>
        <taxon>Neoptera</taxon>
        <taxon>Paraneoptera</taxon>
        <taxon>Hemiptera</taxon>
        <taxon>Heteroptera</taxon>
        <taxon>Panheteroptera</taxon>
        <taxon>Cimicomorpha</taxon>
        <taxon>Miridae</taxon>
        <taxon>Dicyphina</taxon>
        <taxon>Nesidiocoris</taxon>
    </lineage>
</organism>
<sequence length="76" mass="8775">MATVTESCATVHALSHIYQFIYTKSLDVRSWYMFPFIMSPIRAQEQVSAGLSILRHGNHILKYKPTERSSFKIDLI</sequence>